<dbReference type="PANTHER" id="PTHR14149:SF10">
    <property type="entry name" value="RAS GTPASE-ACTIVATING-LIKE PROTEIN IQGAP3"/>
    <property type="match status" value="1"/>
</dbReference>
<dbReference type="InParanoid" id="H3CKR2"/>
<organism evidence="7 8">
    <name type="scientific">Tetraodon nigroviridis</name>
    <name type="common">Spotted green pufferfish</name>
    <name type="synonym">Chelonodon nigroviridis</name>
    <dbReference type="NCBI Taxonomy" id="99883"/>
    <lineage>
        <taxon>Eukaryota</taxon>
        <taxon>Metazoa</taxon>
        <taxon>Chordata</taxon>
        <taxon>Craniata</taxon>
        <taxon>Vertebrata</taxon>
        <taxon>Euteleostomi</taxon>
        <taxon>Actinopterygii</taxon>
        <taxon>Neopterygii</taxon>
        <taxon>Teleostei</taxon>
        <taxon>Neoteleostei</taxon>
        <taxon>Acanthomorphata</taxon>
        <taxon>Eupercaria</taxon>
        <taxon>Tetraodontiformes</taxon>
        <taxon>Tetradontoidea</taxon>
        <taxon>Tetraodontidae</taxon>
        <taxon>Tetraodon</taxon>
    </lineage>
</organism>
<dbReference type="GO" id="GO:0005096">
    <property type="term" value="F:GTPase activator activity"/>
    <property type="evidence" value="ECO:0007669"/>
    <property type="project" value="TreeGrafter"/>
</dbReference>
<dbReference type="SMART" id="SM00323">
    <property type="entry name" value="RasGAP"/>
    <property type="match status" value="1"/>
</dbReference>
<keyword evidence="8" id="KW-1185">Reference proteome</keyword>
<dbReference type="PANTHER" id="PTHR14149">
    <property type="entry name" value="RAS GTPASE-ACTIVATING PROTEIN WITH IQ MOTIF"/>
    <property type="match status" value="1"/>
</dbReference>
<keyword evidence="1" id="KW-0597">Phosphoprotein</keyword>
<dbReference type="STRING" id="99883.ENSTNIP00000008841"/>
<dbReference type="Gene3D" id="1.20.5.190">
    <property type="match status" value="1"/>
</dbReference>
<dbReference type="Pfam" id="PF00307">
    <property type="entry name" value="CH"/>
    <property type="match status" value="1"/>
</dbReference>
<dbReference type="Ensembl" id="ENSTNIT00000009012.1">
    <property type="protein sequence ID" value="ENSTNIP00000008841.1"/>
    <property type="gene ID" value="ENSTNIG00000006098.1"/>
</dbReference>
<dbReference type="InterPro" id="IPR036872">
    <property type="entry name" value="CH_dom_sf"/>
</dbReference>
<dbReference type="InterPro" id="IPR001936">
    <property type="entry name" value="RasGAP_dom"/>
</dbReference>
<keyword evidence="3" id="KW-0112">Calmodulin-binding</keyword>
<sequence length="1649" mass="186552">ASAPPAVDGGLVLQPGLGFFIHYFERLTAEQMDEQRIQNVAYQYLCRLEEAKRWIQACLGEELPAPTELEEVLRNGVILAKLGHRFAPDAVSLKKIYDPEQHRYHAVGLQFRHTDNINHWRNALMAVGLPAIFHPETTDIYDRKNMPRAIYCIHALSIYMYRQGLAPQIQDLYGKVDFTEEEINNMKLELDKYGIHLPAFNKIGGILAKELSVDEAAAHAAVIAINEALDRGHLETTAASLRNPNALLSGLQEALMSVYQEVLQQAKSKKKQRAAMQVQPGADEDKDIYEEFLTQREIQNDISLVNGSEQVDEALDSADHPELLTALQLPSLALRGLCCDNGPWYLDQLLADRQHKALEQGCVDPLEPAELQEGVAMANRAAERSRTMDAAVQNVNASLRLSDARRTVSCLMVPELQLPEVFPFAAALYHNELKVLQRRAPQGVMQLEELFVAVEMLSEVALINQALETGQLHQFGSLLTSPAAGLSEVDPTLFHRYFNFLLDAKQQMCRDLLTWNQLQEGIDSVNSCAEDEYERKLLAVAQVNEAVDTGDSQKLLAALLLPSGGVDQVLAANASRYLALLTRLKRRKVQANRDAGAALWLADIQEVVKEANQESQKALKLCLAVAAVNQAVKEKKVSQTLRVLALPEIQLQGIVSACAADYQQQLHSLISDRIHTGDNRSPWVRAGLADGSLYYFHLTKLEGCWEKPAGFIQNSVFLEQHQIQEVISSVSGLYVRRGLWRERQALLVRLQAVSRGFLLRRQLQARRRYLVDHTPAVLVIQAHWRRCVQQRAYRRRLQFLHMNWRAVVKIQSLVKMWLAKRRYRARLAFFRENVGAVVKIQAFFRASRAQEEYRKLVHSDTPPLSVVRKFIHLLDLGDSDIREEAELLRLREEVVRSIRFNRQLEEDLNLMDLKIGLLVRNKATLQEVVTHCKKLTKKNKEQLSGLMDLERSKGLKALSRDRRQRLEAYQHLFYLLQTQPLYLAQLIVLMPQTSSTSFMEMLVFSLFSYGSDSREAFLLLQLFTEALRLEISLKVEKPQDVITGNPAVIKMLVNFYRHAGGQNALRDCLGPALQDLLLDPGLSIRTDPLQVYRAWINLSETQSGCRSSLPYEVSPAEALRHPEVRRRVEVAAVNLRSLTDRVLNAVTSSLGKLPYGLRYSAKVLRDALQAKFPGASEDELYKVVGNLVYYRYMNPAIVAPDGFDVLDCSAASALQPEQRRMLGSVSRMLQHAAANKHFQGDGEHVQALNQYISQTHVRFPRFLQCVCDVPEPAQRYNVDEFSELLSLNKPVIYMSVSELLNTHKLLLEHQEALCGDPSDPLRLLLQDLGCVPTLQEVAGESWPDPGSDPSKMEVSLTLSNKFNMFQSGDDAAAPALLLSTKQLVVDVIRTQPGDSLSDILKASVSHDENVCHDWLMQRRAQREALTPEKMRRDEWLLGNSNLSLEEKKRKILKSLSRLEAAGLLEAPHSHHQILHMIAKDIRQRRLQRQRRGAELQRLAQTLARLEAKSSFHSEQVDYYRDYITSCLDNLTATSKLANKKAAAGRGRKKLPAVSYSAARLQEKGVLLEIQDLPSTQFKNVLFDILPGPETGTFLVKTRFLGVEMEEFLLRYQDLLHLQYEGIAVMKMFDKAKVNVNLLIFLLNKKLLKK</sequence>
<feature type="domain" description="Calponin-homology (CH)" evidence="6">
    <location>
        <begin position="45"/>
        <end position="160"/>
    </location>
</feature>
<name>H3CKR2_TETNG</name>
<dbReference type="FunFam" id="1.10.418.10:FF:000013">
    <property type="entry name" value="IQ motif containing GTPase activating protein 1"/>
    <property type="match status" value="1"/>
</dbReference>
<dbReference type="GO" id="GO:0005516">
    <property type="term" value="F:calmodulin binding"/>
    <property type="evidence" value="ECO:0007669"/>
    <property type="project" value="UniProtKB-KW"/>
</dbReference>
<dbReference type="GO" id="GO:0051015">
    <property type="term" value="F:actin filament binding"/>
    <property type="evidence" value="ECO:0007669"/>
    <property type="project" value="TreeGrafter"/>
</dbReference>
<evidence type="ECO:0000256" key="1">
    <source>
        <dbReference type="ARBA" id="ARBA00022553"/>
    </source>
</evidence>
<feature type="domain" description="Ras-GAP" evidence="5">
    <location>
        <begin position="1018"/>
        <end position="1234"/>
    </location>
</feature>
<protein>
    <submittedName>
        <fullName evidence="7">IQ motif containing GTPase activating protein 3</fullName>
    </submittedName>
</protein>
<dbReference type="PROSITE" id="PS01159">
    <property type="entry name" value="WW_DOMAIN_1"/>
    <property type="match status" value="1"/>
</dbReference>
<dbReference type="Pfam" id="PF00612">
    <property type="entry name" value="IQ"/>
    <property type="match status" value="2"/>
</dbReference>
<reference evidence="8" key="1">
    <citation type="journal article" date="2004" name="Nature">
        <title>Genome duplication in the teleost fish Tetraodon nigroviridis reveals the early vertebrate proto-karyotype.</title>
        <authorList>
            <person name="Jaillon O."/>
            <person name="Aury J.-M."/>
            <person name="Brunet F."/>
            <person name="Petit J.-L."/>
            <person name="Stange-Thomann N."/>
            <person name="Mauceli E."/>
            <person name="Bouneau L."/>
            <person name="Fischer C."/>
            <person name="Ozouf-Costaz C."/>
            <person name="Bernot A."/>
            <person name="Nicaud S."/>
            <person name="Jaffe D."/>
            <person name="Fisher S."/>
            <person name="Lutfalla G."/>
            <person name="Dossat C."/>
            <person name="Segurens B."/>
            <person name="Dasilva C."/>
            <person name="Salanoubat M."/>
            <person name="Levy M."/>
            <person name="Boudet N."/>
            <person name="Castellano S."/>
            <person name="Anthouard V."/>
            <person name="Jubin C."/>
            <person name="Castelli V."/>
            <person name="Katinka M."/>
            <person name="Vacherie B."/>
            <person name="Biemont C."/>
            <person name="Skalli Z."/>
            <person name="Cattolico L."/>
            <person name="Poulain J."/>
            <person name="De Berardinis V."/>
            <person name="Cruaud C."/>
            <person name="Duprat S."/>
            <person name="Brottier P."/>
            <person name="Coutanceau J.-P."/>
            <person name="Gouzy J."/>
            <person name="Parra G."/>
            <person name="Lardier G."/>
            <person name="Chapple C."/>
            <person name="McKernan K.J."/>
            <person name="McEwan P."/>
            <person name="Bosak S."/>
            <person name="Kellis M."/>
            <person name="Volff J.-N."/>
            <person name="Guigo R."/>
            <person name="Zody M.C."/>
            <person name="Mesirov J."/>
            <person name="Lindblad-Toh K."/>
            <person name="Birren B."/>
            <person name="Nusbaum C."/>
            <person name="Kahn D."/>
            <person name="Robinson-Rechavi M."/>
            <person name="Laudet V."/>
            <person name="Schachter V."/>
            <person name="Quetier F."/>
            <person name="Saurin W."/>
            <person name="Scarpelli C."/>
            <person name="Wincker P."/>
            <person name="Lander E.S."/>
            <person name="Weissenbach J."/>
            <person name="Roest Crollius H."/>
        </authorList>
    </citation>
    <scope>NUCLEOTIDE SEQUENCE [LARGE SCALE GENOMIC DNA]</scope>
</reference>
<keyword evidence="2" id="KW-0677">Repeat</keyword>
<dbReference type="PROSITE" id="PS00509">
    <property type="entry name" value="RAS_GTPASE_ACTIV_1"/>
    <property type="match status" value="1"/>
</dbReference>
<dbReference type="FunFam" id="1.10.506.10:FF:000004">
    <property type="entry name" value="IQ motif containing GTPase activating protein 1"/>
    <property type="match status" value="1"/>
</dbReference>
<dbReference type="PROSITE" id="PS50096">
    <property type="entry name" value="IQ"/>
    <property type="match status" value="4"/>
</dbReference>
<feature type="coiled-coil region" evidence="4">
    <location>
        <begin position="1488"/>
        <end position="1515"/>
    </location>
</feature>
<accession>H3CKR2</accession>
<evidence type="ECO:0000313" key="7">
    <source>
        <dbReference type="Ensembl" id="ENSTNIP00000008841.1"/>
    </source>
</evidence>
<evidence type="ECO:0000313" key="8">
    <source>
        <dbReference type="Proteomes" id="UP000007303"/>
    </source>
</evidence>
<dbReference type="Gene3D" id="1.10.506.10">
    <property type="entry name" value="GTPase Activation - p120gap, domain 1"/>
    <property type="match status" value="1"/>
</dbReference>
<dbReference type="Pfam" id="PF03836">
    <property type="entry name" value="RasGAP_C"/>
    <property type="match status" value="1"/>
</dbReference>
<dbReference type="PROSITE" id="PS50018">
    <property type="entry name" value="RAS_GTPASE_ACTIV_2"/>
    <property type="match status" value="1"/>
</dbReference>
<dbReference type="SMART" id="SM00033">
    <property type="entry name" value="CH"/>
    <property type="match status" value="1"/>
</dbReference>
<reference evidence="7" key="2">
    <citation type="submission" date="2025-08" db="UniProtKB">
        <authorList>
            <consortium name="Ensembl"/>
        </authorList>
    </citation>
    <scope>IDENTIFICATION</scope>
</reference>
<dbReference type="SUPFAM" id="SSF143885">
    <property type="entry name" value="RGC domain-like"/>
    <property type="match status" value="1"/>
</dbReference>
<evidence type="ECO:0000256" key="3">
    <source>
        <dbReference type="ARBA" id="ARBA00022860"/>
    </source>
</evidence>
<dbReference type="Proteomes" id="UP000007303">
    <property type="component" value="Unassembled WGS sequence"/>
</dbReference>
<proteinExistence type="predicted"/>
<evidence type="ECO:0000256" key="4">
    <source>
        <dbReference type="SAM" id="Coils"/>
    </source>
</evidence>
<dbReference type="Pfam" id="PF00616">
    <property type="entry name" value="RasGAP"/>
    <property type="match status" value="1"/>
</dbReference>
<evidence type="ECO:0000256" key="2">
    <source>
        <dbReference type="ARBA" id="ARBA00022737"/>
    </source>
</evidence>
<dbReference type="Gene3D" id="1.10.418.10">
    <property type="entry name" value="Calponin-like domain"/>
    <property type="match status" value="1"/>
</dbReference>
<dbReference type="InterPro" id="IPR000048">
    <property type="entry name" value="IQ_motif_EF-hand-BS"/>
</dbReference>
<dbReference type="GO" id="GO:0005938">
    <property type="term" value="C:cell cortex"/>
    <property type="evidence" value="ECO:0007669"/>
    <property type="project" value="TreeGrafter"/>
</dbReference>
<dbReference type="GO" id="GO:1903479">
    <property type="term" value="P:mitotic actomyosin contractile ring assembly actin filament organization"/>
    <property type="evidence" value="ECO:0007669"/>
    <property type="project" value="TreeGrafter"/>
</dbReference>
<dbReference type="InterPro" id="IPR008936">
    <property type="entry name" value="Rho_GTPase_activation_prot"/>
</dbReference>
<dbReference type="InterPro" id="IPR023152">
    <property type="entry name" value="RasGAP_CS"/>
</dbReference>
<dbReference type="GeneTree" id="ENSGT00950000183076"/>
<dbReference type="SMART" id="SM00015">
    <property type="entry name" value="IQ"/>
    <property type="match status" value="4"/>
</dbReference>
<dbReference type="SUPFAM" id="SSF47576">
    <property type="entry name" value="Calponin-homology domain, CH-domain"/>
    <property type="match status" value="1"/>
</dbReference>
<reference evidence="7" key="3">
    <citation type="submission" date="2025-09" db="UniProtKB">
        <authorList>
            <consortium name="Ensembl"/>
        </authorList>
    </citation>
    <scope>IDENTIFICATION</scope>
</reference>
<dbReference type="HOGENOM" id="CLU_000972_2_1_1"/>
<dbReference type="GO" id="GO:0120025">
    <property type="term" value="C:plasma membrane bounded cell projection"/>
    <property type="evidence" value="ECO:0007669"/>
    <property type="project" value="UniProtKB-ARBA"/>
</dbReference>
<evidence type="ECO:0000259" key="5">
    <source>
        <dbReference type="PROSITE" id="PS50018"/>
    </source>
</evidence>
<keyword evidence="4" id="KW-0175">Coiled coil</keyword>
<dbReference type="InterPro" id="IPR001202">
    <property type="entry name" value="WW_dom"/>
</dbReference>
<dbReference type="PROSITE" id="PS50021">
    <property type="entry name" value="CH"/>
    <property type="match status" value="1"/>
</dbReference>
<dbReference type="OMA" id="RELMCPE"/>
<dbReference type="InterPro" id="IPR001715">
    <property type="entry name" value="CH_dom"/>
</dbReference>
<evidence type="ECO:0000259" key="6">
    <source>
        <dbReference type="PROSITE" id="PS50021"/>
    </source>
</evidence>
<dbReference type="InterPro" id="IPR000593">
    <property type="entry name" value="RasGAP_C"/>
</dbReference>
<dbReference type="SUPFAM" id="SSF48350">
    <property type="entry name" value="GTPase activation domain, GAP"/>
    <property type="match status" value="1"/>
</dbReference>